<organism evidence="1">
    <name type="scientific">Cyprideis torosa</name>
    <dbReference type="NCBI Taxonomy" id="163714"/>
    <lineage>
        <taxon>Eukaryota</taxon>
        <taxon>Metazoa</taxon>
        <taxon>Ecdysozoa</taxon>
        <taxon>Arthropoda</taxon>
        <taxon>Crustacea</taxon>
        <taxon>Oligostraca</taxon>
        <taxon>Ostracoda</taxon>
        <taxon>Podocopa</taxon>
        <taxon>Podocopida</taxon>
        <taxon>Cytherocopina</taxon>
        <taxon>Cytheroidea</taxon>
        <taxon>Cytherideidae</taxon>
        <taxon>Cyprideis</taxon>
    </lineage>
</organism>
<evidence type="ECO:0000313" key="1">
    <source>
        <dbReference type="EMBL" id="CAD7237535.1"/>
    </source>
</evidence>
<accession>A0A7R8WYF7</accession>
<sequence>MLQSSAPASRSASIEISEAQEQLEEALTRNAHLSHLVDALRSQLRTRGGVTHPTPPPNYKNR</sequence>
<dbReference type="AlphaFoldDB" id="A0A7R8WYF7"/>
<gene>
    <name evidence="1" type="ORF">CTOB1V02_LOCUS15350</name>
</gene>
<proteinExistence type="predicted"/>
<protein>
    <submittedName>
        <fullName evidence="1">Uncharacterized protein</fullName>
    </submittedName>
</protein>
<dbReference type="EMBL" id="OB689041">
    <property type="protein sequence ID" value="CAD7237535.1"/>
    <property type="molecule type" value="Genomic_DNA"/>
</dbReference>
<name>A0A7R8WYF7_9CRUS</name>
<reference evidence="1" key="1">
    <citation type="submission" date="2020-11" db="EMBL/GenBank/DDBJ databases">
        <authorList>
            <person name="Tran Van P."/>
        </authorList>
    </citation>
    <scope>NUCLEOTIDE SEQUENCE</scope>
</reference>